<comment type="caution">
    <text evidence="2">The sequence shown here is derived from an EMBL/GenBank/DDBJ whole genome shotgun (WGS) entry which is preliminary data.</text>
</comment>
<gene>
    <name evidence="2" type="ORF">SMN809_LOCUS36015</name>
</gene>
<proteinExistence type="predicted"/>
<evidence type="ECO:0000313" key="3">
    <source>
        <dbReference type="Proteomes" id="UP000676336"/>
    </source>
</evidence>
<feature type="coiled-coil region" evidence="1">
    <location>
        <begin position="2"/>
        <end position="29"/>
    </location>
</feature>
<dbReference type="AlphaFoldDB" id="A0A8S2Y2Z3"/>
<name>A0A8S2Y2Z3_9BILA</name>
<keyword evidence="1" id="KW-0175">Coiled coil</keyword>
<feature type="non-terminal residue" evidence="2">
    <location>
        <position position="1"/>
    </location>
</feature>
<sequence>LLNKLHENYEELLEKYAQAENTIDQLRFQPKLLGDNTPPISSAEVRYNKISKNHALLL</sequence>
<organism evidence="2 3">
    <name type="scientific">Rotaria magnacalcarata</name>
    <dbReference type="NCBI Taxonomy" id="392030"/>
    <lineage>
        <taxon>Eukaryota</taxon>
        <taxon>Metazoa</taxon>
        <taxon>Spiralia</taxon>
        <taxon>Gnathifera</taxon>
        <taxon>Rotifera</taxon>
        <taxon>Eurotatoria</taxon>
        <taxon>Bdelloidea</taxon>
        <taxon>Philodinida</taxon>
        <taxon>Philodinidae</taxon>
        <taxon>Rotaria</taxon>
    </lineage>
</organism>
<dbReference type="Proteomes" id="UP000676336">
    <property type="component" value="Unassembled WGS sequence"/>
</dbReference>
<dbReference type="EMBL" id="CAJOBI010087461">
    <property type="protein sequence ID" value="CAF4526029.1"/>
    <property type="molecule type" value="Genomic_DNA"/>
</dbReference>
<evidence type="ECO:0000256" key="1">
    <source>
        <dbReference type="SAM" id="Coils"/>
    </source>
</evidence>
<accession>A0A8S2Y2Z3</accession>
<protein>
    <submittedName>
        <fullName evidence="2">Uncharacterized protein</fullName>
    </submittedName>
</protein>
<evidence type="ECO:0000313" key="2">
    <source>
        <dbReference type="EMBL" id="CAF4526029.1"/>
    </source>
</evidence>
<reference evidence="2" key="1">
    <citation type="submission" date="2021-02" db="EMBL/GenBank/DDBJ databases">
        <authorList>
            <person name="Nowell W R."/>
        </authorList>
    </citation>
    <scope>NUCLEOTIDE SEQUENCE</scope>
</reference>